<proteinExistence type="predicted"/>
<dbReference type="PANTHER" id="PTHR38887">
    <property type="entry name" value="CHROMOSOME 21, WHOLE GENOME SHOTGUN SEQUENCE"/>
    <property type="match status" value="1"/>
</dbReference>
<sequence>MVVQLMPHQPVSTFFLSNFPEPGPVIIPQRRPGNKDRGFVRAYAPMLADCDISQDVFLNFLEDFFQANKASAWIEAVYVAAGIVGFFPETGAQITSAIVQTVAGTAREIQSRHRANTFLDR</sequence>
<protein>
    <submittedName>
        <fullName evidence="1">Uncharacterized protein</fullName>
    </submittedName>
</protein>
<keyword evidence="2" id="KW-1185">Reference proteome</keyword>
<dbReference type="PANTHER" id="PTHR38887:SF1">
    <property type="entry name" value="RAS MODIFICATION PROTEIN ERF4"/>
    <property type="match status" value="1"/>
</dbReference>
<name>A0A5N6J8F6_9EURO</name>
<reference evidence="1 2" key="1">
    <citation type="submission" date="2019-04" db="EMBL/GenBank/DDBJ databases">
        <title>Fungal friends and foes A comparative genomics study of 23 Aspergillus species from section Flavi.</title>
        <authorList>
            <consortium name="DOE Joint Genome Institute"/>
            <person name="Kjaerbolling I."/>
            <person name="Vesth T.C."/>
            <person name="Frisvad J.C."/>
            <person name="Nybo J.L."/>
            <person name="Theobald S."/>
            <person name="Kildgaard S."/>
            <person name="Petersen T.I."/>
            <person name="Kuo A."/>
            <person name="Sato A."/>
            <person name="Lyhne E.K."/>
            <person name="Kogle M.E."/>
            <person name="Wiebenga A."/>
            <person name="Kun R.S."/>
            <person name="Lubbers R.J."/>
            <person name="Makela M.R."/>
            <person name="Barry K."/>
            <person name="Chovatia M."/>
            <person name="Clum A."/>
            <person name="Daum C."/>
            <person name="Haridas S."/>
            <person name="He G."/>
            <person name="LaButti K."/>
            <person name="Lipzen A."/>
            <person name="Mondo S."/>
            <person name="Pangilinan J."/>
            <person name="Riley R."/>
            <person name="Salamov A."/>
            <person name="Simmons B.A."/>
            <person name="Magnuson J.K."/>
            <person name="Henrissat B."/>
            <person name="Mortensen U.H."/>
            <person name="Larsen T.O."/>
            <person name="De vries R.P."/>
            <person name="Grigoriev I.V."/>
            <person name="Machida M."/>
            <person name="Baker S.E."/>
            <person name="Andersen M.R."/>
        </authorList>
    </citation>
    <scope>NUCLEOTIDE SEQUENCE [LARGE SCALE GENOMIC DNA]</scope>
    <source>
        <strain evidence="1 2">CBS 117635</strain>
    </source>
</reference>
<organism evidence="1 2">
    <name type="scientific">Aspergillus minisclerotigenes</name>
    <dbReference type="NCBI Taxonomy" id="656917"/>
    <lineage>
        <taxon>Eukaryota</taxon>
        <taxon>Fungi</taxon>
        <taxon>Dikarya</taxon>
        <taxon>Ascomycota</taxon>
        <taxon>Pezizomycotina</taxon>
        <taxon>Eurotiomycetes</taxon>
        <taxon>Eurotiomycetidae</taxon>
        <taxon>Eurotiales</taxon>
        <taxon>Aspergillaceae</taxon>
        <taxon>Aspergillus</taxon>
        <taxon>Aspergillus subgen. Circumdati</taxon>
    </lineage>
</organism>
<gene>
    <name evidence="1" type="ORF">BDV30DRAFT_236852</name>
</gene>
<dbReference type="EMBL" id="ML732783">
    <property type="protein sequence ID" value="KAB8275151.1"/>
    <property type="molecule type" value="Genomic_DNA"/>
</dbReference>
<dbReference type="AlphaFoldDB" id="A0A5N6J8F6"/>
<evidence type="ECO:0000313" key="2">
    <source>
        <dbReference type="Proteomes" id="UP000326289"/>
    </source>
</evidence>
<dbReference type="Proteomes" id="UP000326289">
    <property type="component" value="Unassembled WGS sequence"/>
</dbReference>
<dbReference type="InterPro" id="IPR053221">
    <property type="entry name" value="Burnettramic_acid_biosynth"/>
</dbReference>
<evidence type="ECO:0000313" key="1">
    <source>
        <dbReference type="EMBL" id="KAB8275151.1"/>
    </source>
</evidence>
<accession>A0A5N6J8F6</accession>